<dbReference type="EMBL" id="GBXM01059876">
    <property type="protein sequence ID" value="JAH48701.1"/>
    <property type="molecule type" value="Transcribed_RNA"/>
</dbReference>
<evidence type="ECO:0000313" key="1">
    <source>
        <dbReference type="EMBL" id="JAH48701.1"/>
    </source>
</evidence>
<reference evidence="1" key="2">
    <citation type="journal article" date="2015" name="Fish Shellfish Immunol.">
        <title>Early steps in the European eel (Anguilla anguilla)-Vibrio vulnificus interaction in the gills: Role of the RtxA13 toxin.</title>
        <authorList>
            <person name="Callol A."/>
            <person name="Pajuelo D."/>
            <person name="Ebbesson L."/>
            <person name="Teles M."/>
            <person name="MacKenzie S."/>
            <person name="Amaro C."/>
        </authorList>
    </citation>
    <scope>NUCLEOTIDE SEQUENCE</scope>
</reference>
<reference evidence="1" key="1">
    <citation type="submission" date="2014-11" db="EMBL/GenBank/DDBJ databases">
        <authorList>
            <person name="Amaro Gonzalez C."/>
        </authorList>
    </citation>
    <scope>NUCLEOTIDE SEQUENCE</scope>
</reference>
<protein>
    <submittedName>
        <fullName evidence="1">Uncharacterized protein</fullName>
    </submittedName>
</protein>
<proteinExistence type="predicted"/>
<dbReference type="AlphaFoldDB" id="A0A0E9T4U7"/>
<name>A0A0E9T4U7_ANGAN</name>
<organism evidence="1">
    <name type="scientific">Anguilla anguilla</name>
    <name type="common">European freshwater eel</name>
    <name type="synonym">Muraena anguilla</name>
    <dbReference type="NCBI Taxonomy" id="7936"/>
    <lineage>
        <taxon>Eukaryota</taxon>
        <taxon>Metazoa</taxon>
        <taxon>Chordata</taxon>
        <taxon>Craniata</taxon>
        <taxon>Vertebrata</taxon>
        <taxon>Euteleostomi</taxon>
        <taxon>Actinopterygii</taxon>
        <taxon>Neopterygii</taxon>
        <taxon>Teleostei</taxon>
        <taxon>Anguilliformes</taxon>
        <taxon>Anguillidae</taxon>
        <taxon>Anguilla</taxon>
    </lineage>
</organism>
<accession>A0A0E9T4U7</accession>
<sequence>MKPVRIPALLFMFICSQPQELLIKISHEGENTRYGSWTVSSTRVRGKA</sequence>